<dbReference type="InterPro" id="IPR011063">
    <property type="entry name" value="TilS/TtcA_N"/>
</dbReference>
<comment type="pathway">
    <text evidence="7">tRNA modification; 5-methoxycarbonylmethyl-2-thiouridine-tRNA biosynthesis.</text>
</comment>
<feature type="domain" description="tRNA(Ile)-lysidine/2-thiocytidine synthase N-terminal" evidence="8">
    <location>
        <begin position="76"/>
        <end position="255"/>
    </location>
</feature>
<dbReference type="Pfam" id="PF01171">
    <property type="entry name" value="ATP_bind_3"/>
    <property type="match status" value="1"/>
</dbReference>
<organism evidence="10 11">
    <name type="scientific">Intoshia linei</name>
    <dbReference type="NCBI Taxonomy" id="1819745"/>
    <lineage>
        <taxon>Eukaryota</taxon>
        <taxon>Metazoa</taxon>
        <taxon>Spiralia</taxon>
        <taxon>Lophotrochozoa</taxon>
        <taxon>Mesozoa</taxon>
        <taxon>Orthonectida</taxon>
        <taxon>Rhopaluridae</taxon>
        <taxon>Intoshia</taxon>
    </lineage>
</organism>
<proteinExistence type="inferred from homology"/>
<keyword evidence="3 7" id="KW-0808">Transferase</keyword>
<evidence type="ECO:0000256" key="6">
    <source>
        <dbReference type="ARBA" id="ARBA00060195"/>
    </source>
</evidence>
<dbReference type="PROSITE" id="PS01263">
    <property type="entry name" value="UPF0021"/>
    <property type="match status" value="1"/>
</dbReference>
<dbReference type="PANTHER" id="PTHR11807:SF12">
    <property type="entry name" value="CYTOPLASMIC TRNA 2-THIOLATION PROTEIN 1"/>
    <property type="match status" value="1"/>
</dbReference>
<evidence type="ECO:0000313" key="10">
    <source>
        <dbReference type="EMBL" id="OAF66048.1"/>
    </source>
</evidence>
<name>A0A177AVK2_9BILA</name>
<keyword evidence="5 7" id="KW-0694">RNA-binding</keyword>
<dbReference type="EC" id="2.7.7.-" evidence="7"/>
<evidence type="ECO:0000256" key="4">
    <source>
        <dbReference type="ARBA" id="ARBA00022694"/>
    </source>
</evidence>
<dbReference type="CDD" id="cd01713">
    <property type="entry name" value="CTU1-like"/>
    <property type="match status" value="1"/>
</dbReference>
<comment type="caution">
    <text evidence="10">The sequence shown here is derived from an EMBL/GenBank/DDBJ whole genome shotgun (WGS) entry which is preliminary data.</text>
</comment>
<accession>A0A177AVK2</accession>
<dbReference type="Gene3D" id="3.40.50.620">
    <property type="entry name" value="HUPs"/>
    <property type="match status" value="1"/>
</dbReference>
<dbReference type="AlphaFoldDB" id="A0A177AVK2"/>
<evidence type="ECO:0000256" key="1">
    <source>
        <dbReference type="ARBA" id="ARBA00022490"/>
    </source>
</evidence>
<dbReference type="GO" id="GO:0002144">
    <property type="term" value="C:cytosolic tRNA wobble base thiouridylase complex"/>
    <property type="evidence" value="ECO:0007669"/>
    <property type="project" value="TreeGrafter"/>
</dbReference>
<dbReference type="GO" id="GO:0016779">
    <property type="term" value="F:nucleotidyltransferase activity"/>
    <property type="evidence" value="ECO:0007669"/>
    <property type="project" value="UniProtKB-UniRule"/>
</dbReference>
<keyword evidence="4 7" id="KW-0819">tRNA processing</keyword>
<dbReference type="GO" id="GO:0005739">
    <property type="term" value="C:mitochondrion"/>
    <property type="evidence" value="ECO:0007669"/>
    <property type="project" value="TreeGrafter"/>
</dbReference>
<dbReference type="UniPathway" id="UPA00988"/>
<evidence type="ECO:0000256" key="3">
    <source>
        <dbReference type="ARBA" id="ARBA00022679"/>
    </source>
</evidence>
<dbReference type="HAMAP" id="MF_03053">
    <property type="entry name" value="CTU1"/>
    <property type="match status" value="1"/>
</dbReference>
<dbReference type="Proteomes" id="UP000078046">
    <property type="component" value="Unassembled WGS sequence"/>
</dbReference>
<comment type="subcellular location">
    <subcellularLocation>
        <location evidence="7">Cytoplasm</location>
    </subcellularLocation>
</comment>
<feature type="domain" description="Cytoplasmic tRNA 2-thiolation protein 1 C-terminal" evidence="9">
    <location>
        <begin position="304"/>
        <end position="331"/>
    </location>
</feature>
<reference evidence="10 11" key="1">
    <citation type="submission" date="2016-04" db="EMBL/GenBank/DDBJ databases">
        <title>The genome of Intoshia linei affirms orthonectids as highly simplified spiralians.</title>
        <authorList>
            <person name="Mikhailov K.V."/>
            <person name="Slusarev G.S."/>
            <person name="Nikitin M.A."/>
            <person name="Logacheva M.D."/>
            <person name="Penin A."/>
            <person name="Aleoshin V."/>
            <person name="Panchin Y.V."/>
        </authorList>
    </citation>
    <scope>NUCLEOTIDE SEQUENCE [LARGE SCALE GENOMIC DNA]</scope>
    <source>
        <strain evidence="10">Intl2013</strain>
        <tissue evidence="10">Whole animal</tissue>
    </source>
</reference>
<dbReference type="PANTHER" id="PTHR11807">
    <property type="entry name" value="ATPASES OF THE PP SUPERFAMILY-RELATED"/>
    <property type="match status" value="1"/>
</dbReference>
<evidence type="ECO:0000313" key="11">
    <source>
        <dbReference type="Proteomes" id="UP000078046"/>
    </source>
</evidence>
<dbReference type="GO" id="GO:0002143">
    <property type="term" value="P:tRNA wobble position uridine thiolation"/>
    <property type="evidence" value="ECO:0007669"/>
    <property type="project" value="TreeGrafter"/>
</dbReference>
<dbReference type="Pfam" id="PF16503">
    <property type="entry name" value="zn-ribbon_14"/>
    <property type="match status" value="1"/>
</dbReference>
<dbReference type="SUPFAM" id="SSF52402">
    <property type="entry name" value="Adenine nucleotide alpha hydrolases-like"/>
    <property type="match status" value="1"/>
</dbReference>
<dbReference type="InterPro" id="IPR014729">
    <property type="entry name" value="Rossmann-like_a/b/a_fold"/>
</dbReference>
<evidence type="ECO:0000256" key="7">
    <source>
        <dbReference type="HAMAP-Rule" id="MF_03053"/>
    </source>
</evidence>
<sequence>MQCMVNMEGILSFKKDMNPLYFPTICAAPSVNQSHFEMKHAKIQQFLCKICFIKIFEEDVHQNVIENKLFSNGDTVAIGASGGKDSSVLIHVLKVLNDKYNYRIKIVLVSIDEGIKGYRDDSLLSVKKNCYDYNFDLFIVSFKQLYGWSMDEIVAKIGRKSNCTFCGVFRRQALDRAATHIKADKLVTGHNADDVAETIVMNMLRCDAARLSRCTNIITNDSIEMPRSKPMMYCYEKDIVMYAHFQKLKYFSTECTYFPNSFRGYARDYVKDLEKINPLSILNIISCAQNFDIKTSVRIPTLKNCQQCNYVSSNNICAACKLINGLEKNIPLREIIRNRKVKFDNISDSTVIEVNRVRDRFQNISNEYSNCK</sequence>
<comment type="function">
    <text evidence="6 7">Plays a central role in 2-thiolation of mcm(5)S(2)U at tRNA wobble positions of tRNA(Lys), tRNA(Glu) and tRNA(Gln). Directly binds tRNAs and probably acts by catalyzing adenylation of tRNAs, an intermediate required for 2-thiolation. It is unclear whether it acts as a sulfurtransferase that transfers sulfur from thiocarboxylated URM1 onto the uridine of tRNAs at wobble position.</text>
</comment>
<comment type="similarity">
    <text evidence="7">Belongs to the TtcA family. CTU1/NCS6/ATPBD3 subfamily.</text>
</comment>
<dbReference type="InterPro" id="IPR000541">
    <property type="entry name" value="Ncs6/Tuc1/Ctu1"/>
</dbReference>
<dbReference type="FunFam" id="3.40.50.620:FF:000132">
    <property type="entry name" value="Cytoplasmic tRNA 2-thiolation protein 1"/>
    <property type="match status" value="1"/>
</dbReference>
<dbReference type="GO" id="GO:0032447">
    <property type="term" value="P:protein urmylation"/>
    <property type="evidence" value="ECO:0007669"/>
    <property type="project" value="UniProtKB-UniRule"/>
</dbReference>
<dbReference type="InterPro" id="IPR032442">
    <property type="entry name" value="CTU1_C"/>
</dbReference>
<dbReference type="GO" id="GO:0000049">
    <property type="term" value="F:tRNA binding"/>
    <property type="evidence" value="ECO:0007669"/>
    <property type="project" value="UniProtKB-UniRule"/>
</dbReference>
<dbReference type="InterPro" id="IPR056369">
    <property type="entry name" value="CTU1-like_ATP-bd"/>
</dbReference>
<evidence type="ECO:0000256" key="5">
    <source>
        <dbReference type="ARBA" id="ARBA00022884"/>
    </source>
</evidence>
<keyword evidence="1 7" id="KW-0963">Cytoplasm</keyword>
<evidence type="ECO:0000259" key="9">
    <source>
        <dbReference type="Pfam" id="PF16503"/>
    </source>
</evidence>
<dbReference type="OrthoDB" id="198857at2759"/>
<evidence type="ECO:0000259" key="8">
    <source>
        <dbReference type="Pfam" id="PF01171"/>
    </source>
</evidence>
<keyword evidence="2 7" id="KW-0820">tRNA-binding</keyword>
<dbReference type="InterPro" id="IPR020554">
    <property type="entry name" value="UPF0021_CS"/>
</dbReference>
<keyword evidence="11" id="KW-1185">Reference proteome</keyword>
<gene>
    <name evidence="10" type="ORF">A3Q56_06222</name>
</gene>
<protein>
    <recommendedName>
        <fullName evidence="7">Cytoplasmic tRNA 2-thiolation protein 1</fullName>
        <ecNumber evidence="7">2.7.7.-</ecNumber>
    </recommendedName>
    <alternativeName>
        <fullName evidence="7">Cytoplasmic tRNA adenylyltransferase 1</fullName>
    </alternativeName>
</protein>
<dbReference type="EMBL" id="LWCA01001053">
    <property type="protein sequence ID" value="OAF66048.1"/>
    <property type="molecule type" value="Genomic_DNA"/>
</dbReference>
<evidence type="ECO:0000256" key="2">
    <source>
        <dbReference type="ARBA" id="ARBA00022555"/>
    </source>
</evidence>